<organism evidence="2 3">
    <name type="scientific">Stemphylium lycopersici</name>
    <name type="common">Tomato gray leaf spot disease fungus</name>
    <name type="synonym">Thyrospora lycopersici</name>
    <dbReference type="NCBI Taxonomy" id="183478"/>
    <lineage>
        <taxon>Eukaryota</taxon>
        <taxon>Fungi</taxon>
        <taxon>Dikarya</taxon>
        <taxon>Ascomycota</taxon>
        <taxon>Pezizomycotina</taxon>
        <taxon>Dothideomycetes</taxon>
        <taxon>Pleosporomycetidae</taxon>
        <taxon>Pleosporales</taxon>
        <taxon>Pleosporineae</taxon>
        <taxon>Pleosporaceae</taxon>
        <taxon>Stemphylium</taxon>
    </lineage>
</organism>
<proteinExistence type="predicted"/>
<name>A0A364NEV8_STELY</name>
<dbReference type="Proteomes" id="UP000249619">
    <property type="component" value="Unassembled WGS sequence"/>
</dbReference>
<protein>
    <submittedName>
        <fullName evidence="2">Uncharacterized protein</fullName>
    </submittedName>
</protein>
<dbReference type="AlphaFoldDB" id="A0A364NEV8"/>
<feature type="compositionally biased region" description="Basic and acidic residues" evidence="1">
    <location>
        <begin position="121"/>
        <end position="131"/>
    </location>
</feature>
<evidence type="ECO:0000313" key="3">
    <source>
        <dbReference type="Proteomes" id="UP000249619"/>
    </source>
</evidence>
<dbReference type="OrthoDB" id="3938057at2759"/>
<reference evidence="3" key="1">
    <citation type="submission" date="2018-05" db="EMBL/GenBank/DDBJ databases">
        <title>Draft genome sequence of Stemphylium lycopersici strain CIDEFI 213.</title>
        <authorList>
            <person name="Medina R."/>
            <person name="Franco M.E.E."/>
            <person name="Lucentini C.G."/>
            <person name="Saparrat M.C.N."/>
            <person name="Balatti P.A."/>
        </authorList>
    </citation>
    <scope>NUCLEOTIDE SEQUENCE [LARGE SCALE GENOMIC DNA]</scope>
    <source>
        <strain evidence="3">CIDEFI 213</strain>
    </source>
</reference>
<feature type="compositionally biased region" description="Basic residues" evidence="1">
    <location>
        <begin position="110"/>
        <end position="120"/>
    </location>
</feature>
<sequence length="152" mass="16607">MVSKAAADNGQKMVAADCVSVLLVALGNTSISKQQLEMMSALDGSRTVCSFEHQFRSIIAKAKELKARFDSVEAFQAVPRSSKRGPSTPASNGKKRKTPPSDSDADSTPSKKRATPKARAKKQEKPAKNMEEFPDDAEDFIKNEAKWEQDFA</sequence>
<evidence type="ECO:0000256" key="1">
    <source>
        <dbReference type="SAM" id="MobiDB-lite"/>
    </source>
</evidence>
<evidence type="ECO:0000313" key="2">
    <source>
        <dbReference type="EMBL" id="RAR15848.1"/>
    </source>
</evidence>
<dbReference type="EMBL" id="QGDH01000008">
    <property type="protein sequence ID" value="RAR15848.1"/>
    <property type="molecule type" value="Genomic_DNA"/>
</dbReference>
<feature type="region of interest" description="Disordered" evidence="1">
    <location>
        <begin position="75"/>
        <end position="152"/>
    </location>
</feature>
<gene>
    <name evidence="2" type="ORF">DDE83_000864</name>
</gene>
<comment type="caution">
    <text evidence="2">The sequence shown here is derived from an EMBL/GenBank/DDBJ whole genome shotgun (WGS) entry which is preliminary data.</text>
</comment>
<keyword evidence="3" id="KW-1185">Reference proteome</keyword>
<accession>A0A364NEV8</accession>
<feature type="compositionally biased region" description="Basic and acidic residues" evidence="1">
    <location>
        <begin position="139"/>
        <end position="152"/>
    </location>
</feature>